<comment type="subcellular location">
    <subcellularLocation>
        <location evidence="1">Nucleus</location>
    </subcellularLocation>
</comment>
<feature type="coiled-coil region" evidence="6">
    <location>
        <begin position="105"/>
        <end position="175"/>
    </location>
</feature>
<evidence type="ECO:0000313" key="10">
    <source>
        <dbReference type="EMBL" id="PKI73096.1"/>
    </source>
</evidence>
<keyword evidence="2" id="KW-0805">Transcription regulation</keyword>
<dbReference type="EMBL" id="MTKT01004486">
    <property type="protein sequence ID" value="OWM71347.1"/>
    <property type="molecule type" value="Genomic_DNA"/>
</dbReference>
<dbReference type="AlphaFoldDB" id="A0A218WET4"/>
<dbReference type="SMART" id="SM00432">
    <property type="entry name" value="MADS"/>
    <property type="match status" value="1"/>
</dbReference>
<name>A0A218WET4_PUNGR</name>
<reference evidence="9" key="2">
    <citation type="submission" date="2017-06" db="EMBL/GenBank/DDBJ databases">
        <title>The pomegranate genome and the genomics of punicalagin biosynthesis.</title>
        <authorList>
            <person name="Xu C."/>
        </authorList>
    </citation>
    <scope>NUCLEOTIDE SEQUENCE [LARGE SCALE GENOMIC DNA]</scope>
    <source>
        <tissue evidence="9">Fresh leaf</tissue>
    </source>
</reference>
<dbReference type="PANTHER" id="PTHR11945">
    <property type="entry name" value="MADS BOX PROTEIN"/>
    <property type="match status" value="1"/>
</dbReference>
<evidence type="ECO:0000313" key="12">
    <source>
        <dbReference type="Proteomes" id="UP000233551"/>
    </source>
</evidence>
<dbReference type="GO" id="GO:0046983">
    <property type="term" value="F:protein dimerization activity"/>
    <property type="evidence" value="ECO:0007669"/>
    <property type="project" value="InterPro"/>
</dbReference>
<keyword evidence="12" id="KW-1185">Reference proteome</keyword>
<dbReference type="PRINTS" id="PR00404">
    <property type="entry name" value="MADSDOMAIN"/>
</dbReference>
<dbReference type="GO" id="GO:0000981">
    <property type="term" value="F:DNA-binding transcription factor activity, RNA polymerase II-specific"/>
    <property type="evidence" value="ECO:0007669"/>
    <property type="project" value="TreeGrafter"/>
</dbReference>
<evidence type="ECO:0000256" key="4">
    <source>
        <dbReference type="ARBA" id="ARBA00023163"/>
    </source>
</evidence>
<dbReference type="GO" id="GO:0005634">
    <property type="term" value="C:nucleus"/>
    <property type="evidence" value="ECO:0007669"/>
    <property type="project" value="UniProtKB-SubCell"/>
</dbReference>
<sequence>MAEGGGGGRGRRRRRTELKKIEDKNAREVTFSKRRGGLFRKASELSVLCGAEVAIITYSPHGNPFVYGAPSASKVLRRFLGSTSAVEDSESGDAMSFSCGADPRLSEYMRQERETLSRLEEARKRKLEAECKGQPQRWWEDPIEDMEEEELEHYIECAERLMEKATQKAEEMRNNTAPTSTAISPASAPMASASSTVVDTLGTAVFDTRNGVEAVVEEELGLGDKELQSQSSLLKEFEYDDVGYMPLWSW</sequence>
<dbReference type="Pfam" id="PF00319">
    <property type="entry name" value="SRF-TF"/>
    <property type="match status" value="1"/>
</dbReference>
<dbReference type="Proteomes" id="UP000233551">
    <property type="component" value="Unassembled WGS sequence"/>
</dbReference>
<dbReference type="InterPro" id="IPR036879">
    <property type="entry name" value="TF_MADSbox_sf"/>
</dbReference>
<comment type="caution">
    <text evidence="9">The sequence shown here is derived from an EMBL/GenBank/DDBJ whole genome shotgun (WGS) entry which is preliminary data.</text>
</comment>
<keyword evidence="4" id="KW-0804">Transcription</keyword>
<dbReference type="EMBL" id="PGOL01000291">
    <property type="protein sequence ID" value="PKI73096.1"/>
    <property type="molecule type" value="Genomic_DNA"/>
</dbReference>
<evidence type="ECO:0000256" key="5">
    <source>
        <dbReference type="ARBA" id="ARBA00023242"/>
    </source>
</evidence>
<keyword evidence="5" id="KW-0539">Nucleus</keyword>
<dbReference type="SUPFAM" id="SSF55455">
    <property type="entry name" value="SRF-like"/>
    <property type="match status" value="1"/>
</dbReference>
<organism evidence="9 11">
    <name type="scientific">Punica granatum</name>
    <name type="common">Pomegranate</name>
    <dbReference type="NCBI Taxonomy" id="22663"/>
    <lineage>
        <taxon>Eukaryota</taxon>
        <taxon>Viridiplantae</taxon>
        <taxon>Streptophyta</taxon>
        <taxon>Embryophyta</taxon>
        <taxon>Tracheophyta</taxon>
        <taxon>Spermatophyta</taxon>
        <taxon>Magnoliopsida</taxon>
        <taxon>eudicotyledons</taxon>
        <taxon>Gunneridae</taxon>
        <taxon>Pentapetalae</taxon>
        <taxon>rosids</taxon>
        <taxon>malvids</taxon>
        <taxon>Myrtales</taxon>
        <taxon>Lythraceae</taxon>
        <taxon>Punica</taxon>
    </lineage>
</organism>
<proteinExistence type="predicted"/>
<dbReference type="Proteomes" id="UP000197138">
    <property type="component" value="Unassembled WGS sequence"/>
</dbReference>
<evidence type="ECO:0000259" key="8">
    <source>
        <dbReference type="PROSITE" id="PS50066"/>
    </source>
</evidence>
<evidence type="ECO:0000256" key="3">
    <source>
        <dbReference type="ARBA" id="ARBA00023125"/>
    </source>
</evidence>
<evidence type="ECO:0000313" key="11">
    <source>
        <dbReference type="Proteomes" id="UP000197138"/>
    </source>
</evidence>
<dbReference type="PROSITE" id="PS50066">
    <property type="entry name" value="MADS_BOX_2"/>
    <property type="match status" value="1"/>
</dbReference>
<evidence type="ECO:0000256" key="2">
    <source>
        <dbReference type="ARBA" id="ARBA00023015"/>
    </source>
</evidence>
<protein>
    <recommendedName>
        <fullName evidence="8">MADS-box domain-containing protein</fullName>
    </recommendedName>
</protein>
<evidence type="ECO:0000256" key="6">
    <source>
        <dbReference type="SAM" id="Coils"/>
    </source>
</evidence>
<dbReference type="FunFam" id="3.40.1810.10:FF:000006">
    <property type="entry name" value="Agamous-like MADS-box protein AGL62"/>
    <property type="match status" value="1"/>
</dbReference>
<evidence type="ECO:0000256" key="7">
    <source>
        <dbReference type="SAM" id="MobiDB-lite"/>
    </source>
</evidence>
<dbReference type="Gene3D" id="3.40.1810.10">
    <property type="entry name" value="Transcription factor, MADS-box"/>
    <property type="match status" value="1"/>
</dbReference>
<dbReference type="PANTHER" id="PTHR11945:SF723">
    <property type="entry name" value="AGAMOUS-LIKE MADS-BOX PROTEIN AGL62"/>
    <property type="match status" value="1"/>
</dbReference>
<feature type="domain" description="MADS-box" evidence="8">
    <location>
        <begin position="11"/>
        <end position="71"/>
    </location>
</feature>
<accession>A0A218WET4</accession>
<evidence type="ECO:0000256" key="1">
    <source>
        <dbReference type="ARBA" id="ARBA00004123"/>
    </source>
</evidence>
<feature type="region of interest" description="Disordered" evidence="7">
    <location>
        <begin position="1"/>
        <end position="21"/>
    </location>
</feature>
<dbReference type="InterPro" id="IPR002100">
    <property type="entry name" value="TF_MADSbox"/>
</dbReference>
<evidence type="ECO:0000313" key="9">
    <source>
        <dbReference type="EMBL" id="OWM71347.1"/>
    </source>
</evidence>
<gene>
    <name evidence="9" type="ORF">CDL15_Pgr011476</name>
    <name evidence="10" type="ORF">CRG98_006504</name>
</gene>
<keyword evidence="6" id="KW-0175">Coiled coil</keyword>
<reference evidence="10 12" key="3">
    <citation type="submission" date="2017-11" db="EMBL/GenBank/DDBJ databases">
        <title>De-novo sequencing of pomegranate (Punica granatum L.) genome.</title>
        <authorList>
            <person name="Akparov Z."/>
            <person name="Amiraslanov A."/>
            <person name="Hajiyeva S."/>
            <person name="Abbasov M."/>
            <person name="Kaur K."/>
            <person name="Hamwieh A."/>
            <person name="Solovyev V."/>
            <person name="Salamov A."/>
            <person name="Braich B."/>
            <person name="Kosarev P."/>
            <person name="Mahmoud A."/>
            <person name="Hajiyev E."/>
            <person name="Babayeva S."/>
            <person name="Izzatullayeva V."/>
            <person name="Mammadov A."/>
            <person name="Mammadov A."/>
            <person name="Sharifova S."/>
            <person name="Ojaghi J."/>
            <person name="Eynullazada K."/>
            <person name="Bayramov B."/>
            <person name="Abdulazimova A."/>
            <person name="Shahmuradov I."/>
        </authorList>
    </citation>
    <scope>NUCLEOTIDE SEQUENCE [LARGE SCALE GENOMIC DNA]</scope>
    <source>
        <strain evidence="10">AG2017</strain>
        <strain evidence="12">cv. AG2017</strain>
        <tissue evidence="10">Leaf</tissue>
    </source>
</reference>
<reference evidence="11" key="1">
    <citation type="journal article" date="2017" name="Plant J.">
        <title>The pomegranate (Punica granatum L.) genome and the genomics of punicalagin biosynthesis.</title>
        <authorList>
            <person name="Qin G."/>
            <person name="Xu C."/>
            <person name="Ming R."/>
            <person name="Tang H."/>
            <person name="Guyot R."/>
            <person name="Kramer E.M."/>
            <person name="Hu Y."/>
            <person name="Yi X."/>
            <person name="Qi Y."/>
            <person name="Xu X."/>
            <person name="Gao Z."/>
            <person name="Pan H."/>
            <person name="Jian J."/>
            <person name="Tian Y."/>
            <person name="Yue Z."/>
            <person name="Xu Y."/>
        </authorList>
    </citation>
    <scope>NUCLEOTIDE SEQUENCE [LARGE SCALE GENOMIC DNA]</scope>
    <source>
        <strain evidence="11">cv. Dabenzi</strain>
    </source>
</reference>
<dbReference type="STRING" id="22663.A0A218WET4"/>
<keyword evidence="3" id="KW-0238">DNA-binding</keyword>
<dbReference type="GO" id="GO:0000978">
    <property type="term" value="F:RNA polymerase II cis-regulatory region sequence-specific DNA binding"/>
    <property type="evidence" value="ECO:0007669"/>
    <property type="project" value="TreeGrafter"/>
</dbReference>